<name>A0ABN3V8E7_9PSEU</name>
<evidence type="ECO:0000313" key="3">
    <source>
        <dbReference type="Proteomes" id="UP001500979"/>
    </source>
</evidence>
<dbReference type="EMBL" id="BAAAUX010000009">
    <property type="protein sequence ID" value="GAA2783207.1"/>
    <property type="molecule type" value="Genomic_DNA"/>
</dbReference>
<keyword evidence="3" id="KW-1185">Reference proteome</keyword>
<feature type="compositionally biased region" description="Polar residues" evidence="1">
    <location>
        <begin position="17"/>
        <end position="28"/>
    </location>
</feature>
<feature type="region of interest" description="Disordered" evidence="1">
    <location>
        <begin position="1"/>
        <end position="28"/>
    </location>
</feature>
<proteinExistence type="predicted"/>
<protein>
    <submittedName>
        <fullName evidence="2">Uncharacterized protein</fullName>
    </submittedName>
</protein>
<evidence type="ECO:0000256" key="1">
    <source>
        <dbReference type="SAM" id="MobiDB-lite"/>
    </source>
</evidence>
<dbReference type="Proteomes" id="UP001500979">
    <property type="component" value="Unassembled WGS sequence"/>
</dbReference>
<accession>A0ABN3V8E7</accession>
<gene>
    <name evidence="2" type="ORF">GCM10010470_16490</name>
</gene>
<comment type="caution">
    <text evidence="2">The sequence shown here is derived from an EMBL/GenBank/DDBJ whole genome shotgun (WGS) entry which is preliminary data.</text>
</comment>
<sequence>MSVAFPAPRIVRAPPSSDRSSSCTNSGTGSLVERIWTQPLKDRHNEITALLSYIDNDLGNWVISGCRVATVLADCPIERPRP</sequence>
<evidence type="ECO:0000313" key="2">
    <source>
        <dbReference type="EMBL" id="GAA2783207.1"/>
    </source>
</evidence>
<reference evidence="2 3" key="1">
    <citation type="journal article" date="2019" name="Int. J. Syst. Evol. Microbiol.">
        <title>The Global Catalogue of Microorganisms (GCM) 10K type strain sequencing project: providing services to taxonomists for standard genome sequencing and annotation.</title>
        <authorList>
            <consortium name="The Broad Institute Genomics Platform"/>
            <consortium name="The Broad Institute Genome Sequencing Center for Infectious Disease"/>
            <person name="Wu L."/>
            <person name="Ma J."/>
        </authorList>
    </citation>
    <scope>NUCLEOTIDE SEQUENCE [LARGE SCALE GENOMIC DNA]</scope>
    <source>
        <strain evidence="2 3">JCM 9383</strain>
    </source>
</reference>
<organism evidence="2 3">
    <name type="scientific">Saccharopolyspora taberi</name>
    <dbReference type="NCBI Taxonomy" id="60895"/>
    <lineage>
        <taxon>Bacteria</taxon>
        <taxon>Bacillati</taxon>
        <taxon>Actinomycetota</taxon>
        <taxon>Actinomycetes</taxon>
        <taxon>Pseudonocardiales</taxon>
        <taxon>Pseudonocardiaceae</taxon>
        <taxon>Saccharopolyspora</taxon>
    </lineage>
</organism>